<dbReference type="PROSITE" id="PS50026">
    <property type="entry name" value="EGF_3"/>
    <property type="match status" value="1"/>
</dbReference>
<evidence type="ECO:0000256" key="7">
    <source>
        <dbReference type="ARBA" id="ARBA00022989"/>
    </source>
</evidence>
<dbReference type="SUPFAM" id="SSF57552">
    <property type="entry name" value="Blood coagulation inhibitor (disintegrin)"/>
    <property type="match status" value="1"/>
</dbReference>
<keyword evidence="19" id="KW-1185">Reference proteome</keyword>
<keyword evidence="3 13" id="KW-0812">Transmembrane</keyword>
<dbReference type="PROSITE" id="PS00427">
    <property type="entry name" value="DISINTEGRIN_1"/>
    <property type="match status" value="1"/>
</dbReference>
<evidence type="ECO:0000256" key="4">
    <source>
        <dbReference type="ARBA" id="ARBA00022723"/>
    </source>
</evidence>
<dbReference type="InterPro" id="IPR006586">
    <property type="entry name" value="ADAM_Cys-rich"/>
</dbReference>
<evidence type="ECO:0000259" key="16">
    <source>
        <dbReference type="PROSITE" id="PS50214"/>
    </source>
</evidence>
<evidence type="ECO:0000256" key="1">
    <source>
        <dbReference type="ARBA" id="ARBA00001947"/>
    </source>
</evidence>
<keyword evidence="6 12" id="KW-0862">Zinc</keyword>
<evidence type="ECO:0000256" key="10">
    <source>
        <dbReference type="PROSITE-ProRule" id="PRU00068"/>
    </source>
</evidence>
<feature type="domain" description="Peptidase M12B" evidence="17">
    <location>
        <begin position="197"/>
        <end position="393"/>
    </location>
</feature>
<dbReference type="PROSITE" id="PS01186">
    <property type="entry name" value="EGF_2"/>
    <property type="match status" value="1"/>
</dbReference>
<dbReference type="SMART" id="SM00608">
    <property type="entry name" value="ACR"/>
    <property type="match status" value="1"/>
</dbReference>
<evidence type="ECO:0000256" key="11">
    <source>
        <dbReference type="PROSITE-ProRule" id="PRU00076"/>
    </source>
</evidence>
<dbReference type="Pfam" id="PF00200">
    <property type="entry name" value="Disintegrin"/>
    <property type="match status" value="1"/>
</dbReference>
<comment type="caution">
    <text evidence="11">Lacks conserved residue(s) required for the propagation of feature annotation.</text>
</comment>
<feature type="signal peptide" evidence="14">
    <location>
        <begin position="1"/>
        <end position="21"/>
    </location>
</feature>
<feature type="chain" id="PRO_5039358326" evidence="14">
    <location>
        <begin position="22"/>
        <end position="737"/>
    </location>
</feature>
<feature type="binding site" evidence="12">
    <location>
        <position position="336"/>
    </location>
    <ligand>
        <name>Zn(2+)</name>
        <dbReference type="ChEBI" id="CHEBI:29105"/>
        <note>catalytic</note>
    </ligand>
</feature>
<dbReference type="FunFam" id="3.40.390.10:FF:000002">
    <property type="entry name" value="Disintegrin and metalloproteinase domain-containing protein 22"/>
    <property type="match status" value="1"/>
</dbReference>
<feature type="domain" description="Disintegrin" evidence="16">
    <location>
        <begin position="399"/>
        <end position="485"/>
    </location>
</feature>
<dbReference type="Proteomes" id="UP001046870">
    <property type="component" value="Chromosome 6"/>
</dbReference>
<protein>
    <submittedName>
        <fullName evidence="18">Uncharacterized protein</fullName>
    </submittedName>
</protein>
<keyword evidence="4 12" id="KW-0479">Metal-binding</keyword>
<dbReference type="CDD" id="cd04269">
    <property type="entry name" value="ZnMc_adamalysin_II_like"/>
    <property type="match status" value="1"/>
</dbReference>
<dbReference type="PANTHER" id="PTHR11905">
    <property type="entry name" value="ADAM A DISINTEGRIN AND METALLOPROTEASE DOMAIN"/>
    <property type="match status" value="1"/>
</dbReference>
<feature type="disulfide bond" evidence="11">
    <location>
        <begin position="620"/>
        <end position="630"/>
    </location>
</feature>
<dbReference type="GO" id="GO:0004222">
    <property type="term" value="F:metalloendopeptidase activity"/>
    <property type="evidence" value="ECO:0007669"/>
    <property type="project" value="InterPro"/>
</dbReference>
<dbReference type="InterPro" id="IPR000742">
    <property type="entry name" value="EGF"/>
</dbReference>
<dbReference type="GO" id="GO:0046872">
    <property type="term" value="F:metal ion binding"/>
    <property type="evidence" value="ECO:0007669"/>
    <property type="project" value="UniProtKB-KW"/>
</dbReference>
<evidence type="ECO:0000259" key="17">
    <source>
        <dbReference type="PROSITE" id="PS50215"/>
    </source>
</evidence>
<comment type="caution">
    <text evidence="18">The sequence shown here is derived from an EMBL/GenBank/DDBJ whole genome shotgun (WGS) entry which is preliminary data.</text>
</comment>
<evidence type="ECO:0000256" key="2">
    <source>
        <dbReference type="ARBA" id="ARBA00004479"/>
    </source>
</evidence>
<dbReference type="InterPro" id="IPR024079">
    <property type="entry name" value="MetalloPept_cat_dom_sf"/>
</dbReference>
<sequence length="737" mass="80669">MQSRFLLLWTAALSSLHPIEGHHPAQGKGRDYEVVRPIKLHALHKRDTQSSRPDEVWYGMSVGGRDIEMHLERNQELLSKHYSEIHYTPDGTRVTSTPHDLDHCYYHGRIVNDSQSAVSISTCNGLRGYLRTASQQYLLEPLSDQDTGDHALLRYDTLNTELSTCGVTNTSWEPIYPSSTTRGRSRALELSPTEHPKYMELFLVADNSEYKRMKSDLSAVRSRMFEMVNFINKMYQPLNTSIVLIGLEVWTDRDRIGVVPAIGQTLSSFTDWRNEVLMKTNPHDNAQLITAVDFDGLTVGLAYVGTLCSVHSTGVVQDHNARALVVGATLTHEIGHNLGMRHDEASCTCGAGVACIMAASISLQVPRRFSGCSVGAYGDFLRARQPWCLFDRPDIAMTASWCGDSVLDPGEECDCGDEEECTDPCCHAPTCRLMPGSQCAAGECCHNCKLAPASKQCRSQRDECDLAEFCTGKSPRCPEDVFSFNGTPCKAGRGYCYNGQCPLLTEQCVAMWGDTAQVAGDTCYERNTQGTIDGFCQRRGPELYDACRKKDVKCGRLFCSGGEDTPLYGRPVGSPACRAAVHPDPAQDRGQVADGTKCGDAQVCSSNACVDLEMAYGANCSARCQGHAVCNHKSECQCEPGWVPPDCDTMDLSDQILSFETLRAGLQGGAIIAAAIATGTIVLLIVAAAVTIVLLRRSRRPSRSASDLPHKEDLGLQNPAFPAPQIHTIYPNVNIKQ</sequence>
<evidence type="ECO:0000256" key="13">
    <source>
        <dbReference type="SAM" id="Phobius"/>
    </source>
</evidence>
<feature type="disulfide bond" evidence="10">
    <location>
        <begin position="457"/>
        <end position="477"/>
    </location>
</feature>
<feature type="domain" description="EGF-like" evidence="15">
    <location>
        <begin position="616"/>
        <end position="648"/>
    </location>
</feature>
<dbReference type="InterPro" id="IPR001762">
    <property type="entry name" value="Disintegrin_dom"/>
</dbReference>
<name>A0A9D3Q775_MEGAT</name>
<dbReference type="GO" id="GO:0006508">
    <property type="term" value="P:proteolysis"/>
    <property type="evidence" value="ECO:0007669"/>
    <property type="project" value="InterPro"/>
</dbReference>
<evidence type="ECO:0000313" key="18">
    <source>
        <dbReference type="EMBL" id="KAG7476310.1"/>
    </source>
</evidence>
<dbReference type="AlphaFoldDB" id="A0A9D3Q775"/>
<evidence type="ECO:0000259" key="15">
    <source>
        <dbReference type="PROSITE" id="PS50026"/>
    </source>
</evidence>
<dbReference type="InterPro" id="IPR001590">
    <property type="entry name" value="Peptidase_M12B"/>
</dbReference>
<keyword evidence="14" id="KW-0732">Signal</keyword>
<dbReference type="SMART" id="SM00050">
    <property type="entry name" value="DISIN"/>
    <property type="match status" value="1"/>
</dbReference>
<dbReference type="Gene3D" id="4.10.70.10">
    <property type="entry name" value="Disintegrin domain"/>
    <property type="match status" value="1"/>
</dbReference>
<dbReference type="InterPro" id="IPR018358">
    <property type="entry name" value="Disintegrin_CS"/>
</dbReference>
<dbReference type="InterPro" id="IPR036436">
    <property type="entry name" value="Disintegrin_dom_sf"/>
</dbReference>
<dbReference type="SUPFAM" id="SSF55486">
    <property type="entry name" value="Metalloproteases ('zincins'), catalytic domain"/>
    <property type="match status" value="1"/>
</dbReference>
<dbReference type="InterPro" id="IPR034027">
    <property type="entry name" value="Reprolysin_adamalysin"/>
</dbReference>
<evidence type="ECO:0000256" key="12">
    <source>
        <dbReference type="PROSITE-ProRule" id="PRU00276"/>
    </source>
</evidence>
<dbReference type="Gene3D" id="3.40.390.10">
    <property type="entry name" value="Collagenase (Catalytic Domain)"/>
    <property type="match status" value="1"/>
</dbReference>
<reference evidence="18" key="1">
    <citation type="submission" date="2021-01" db="EMBL/GenBank/DDBJ databases">
        <authorList>
            <person name="Zahm M."/>
            <person name="Roques C."/>
            <person name="Cabau C."/>
            <person name="Klopp C."/>
            <person name="Donnadieu C."/>
            <person name="Jouanno E."/>
            <person name="Lampietro C."/>
            <person name="Louis A."/>
            <person name="Herpin A."/>
            <person name="Echchiki A."/>
            <person name="Berthelot C."/>
            <person name="Parey E."/>
            <person name="Roest-Crollius H."/>
            <person name="Braasch I."/>
            <person name="Postlethwait J."/>
            <person name="Bobe J."/>
            <person name="Montfort J."/>
            <person name="Bouchez O."/>
            <person name="Begum T."/>
            <person name="Mejri S."/>
            <person name="Adams A."/>
            <person name="Chen W.-J."/>
            <person name="Guiguen Y."/>
        </authorList>
    </citation>
    <scope>NUCLEOTIDE SEQUENCE</scope>
    <source>
        <strain evidence="18">YG-15Mar2019-1</strain>
        <tissue evidence="18">Brain</tissue>
    </source>
</reference>
<dbReference type="GO" id="GO:0005886">
    <property type="term" value="C:plasma membrane"/>
    <property type="evidence" value="ECO:0007669"/>
    <property type="project" value="TreeGrafter"/>
</dbReference>
<evidence type="ECO:0000256" key="9">
    <source>
        <dbReference type="ARBA" id="ARBA00023157"/>
    </source>
</evidence>
<feature type="transmembrane region" description="Helical" evidence="13">
    <location>
        <begin position="670"/>
        <end position="695"/>
    </location>
</feature>
<feature type="binding site" evidence="12">
    <location>
        <position position="332"/>
    </location>
    <ligand>
        <name>Zn(2+)</name>
        <dbReference type="ChEBI" id="CHEBI:29105"/>
        <note>catalytic</note>
    </ligand>
</feature>
<dbReference type="PANTHER" id="PTHR11905:SF32">
    <property type="entry name" value="DISINTEGRIN AND METALLOPROTEINASE DOMAIN-CONTAINING PROTEIN 28"/>
    <property type="match status" value="1"/>
</dbReference>
<feature type="binding site" evidence="12">
    <location>
        <position position="342"/>
    </location>
    <ligand>
        <name>Zn(2+)</name>
        <dbReference type="ChEBI" id="CHEBI:29105"/>
        <note>catalytic</note>
    </ligand>
</feature>
<dbReference type="Pfam" id="PF01562">
    <property type="entry name" value="Pep_M12B_propep"/>
    <property type="match status" value="1"/>
</dbReference>
<organism evidence="18 19">
    <name type="scientific">Megalops atlanticus</name>
    <name type="common">Tarpon</name>
    <name type="synonym">Clupea gigantea</name>
    <dbReference type="NCBI Taxonomy" id="7932"/>
    <lineage>
        <taxon>Eukaryota</taxon>
        <taxon>Metazoa</taxon>
        <taxon>Chordata</taxon>
        <taxon>Craniata</taxon>
        <taxon>Vertebrata</taxon>
        <taxon>Euteleostomi</taxon>
        <taxon>Actinopterygii</taxon>
        <taxon>Neopterygii</taxon>
        <taxon>Teleostei</taxon>
        <taxon>Elopiformes</taxon>
        <taxon>Megalopidae</taxon>
        <taxon>Megalops</taxon>
    </lineage>
</organism>
<comment type="subcellular location">
    <subcellularLocation>
        <location evidence="2">Membrane</location>
        <topology evidence="2">Single-pass type I membrane protein</topology>
    </subcellularLocation>
</comment>
<dbReference type="OrthoDB" id="5951731at2759"/>
<accession>A0A9D3Q775</accession>
<keyword evidence="7 13" id="KW-1133">Transmembrane helix</keyword>
<gene>
    <name evidence="18" type="ORF">MATL_G00081570</name>
</gene>
<dbReference type="InterPro" id="IPR002870">
    <property type="entry name" value="Peptidase_M12B_N"/>
</dbReference>
<dbReference type="PROSITE" id="PS50215">
    <property type="entry name" value="ADAM_MEPRO"/>
    <property type="match status" value="1"/>
</dbReference>
<dbReference type="Pfam" id="PF08516">
    <property type="entry name" value="ADAM_CR"/>
    <property type="match status" value="1"/>
</dbReference>
<feature type="disulfide bond" evidence="12">
    <location>
        <begin position="308"/>
        <end position="388"/>
    </location>
</feature>
<feature type="disulfide bond" evidence="11">
    <location>
        <begin position="638"/>
        <end position="647"/>
    </location>
</feature>
<keyword evidence="8 13" id="KW-0472">Membrane</keyword>
<dbReference type="EMBL" id="JAFDVH010000006">
    <property type="protein sequence ID" value="KAG7476310.1"/>
    <property type="molecule type" value="Genomic_DNA"/>
</dbReference>
<keyword evidence="5" id="KW-0378">Hydrolase</keyword>
<dbReference type="Pfam" id="PF01421">
    <property type="entry name" value="Reprolysin"/>
    <property type="match status" value="1"/>
</dbReference>
<dbReference type="PROSITE" id="PS50214">
    <property type="entry name" value="DISINTEGRIN_2"/>
    <property type="match status" value="1"/>
</dbReference>
<keyword evidence="11" id="KW-0245">EGF-like domain</keyword>
<feature type="active site" evidence="12">
    <location>
        <position position="333"/>
    </location>
</feature>
<evidence type="ECO:0000256" key="6">
    <source>
        <dbReference type="ARBA" id="ARBA00022833"/>
    </source>
</evidence>
<evidence type="ECO:0000256" key="5">
    <source>
        <dbReference type="ARBA" id="ARBA00022801"/>
    </source>
</evidence>
<evidence type="ECO:0000256" key="14">
    <source>
        <dbReference type="SAM" id="SignalP"/>
    </source>
</evidence>
<comment type="cofactor">
    <cofactor evidence="1">
        <name>Zn(2+)</name>
        <dbReference type="ChEBI" id="CHEBI:29105"/>
    </cofactor>
</comment>
<evidence type="ECO:0000313" key="19">
    <source>
        <dbReference type="Proteomes" id="UP001046870"/>
    </source>
</evidence>
<evidence type="ECO:0000256" key="3">
    <source>
        <dbReference type="ARBA" id="ARBA00022692"/>
    </source>
</evidence>
<proteinExistence type="predicted"/>
<evidence type="ECO:0000256" key="8">
    <source>
        <dbReference type="ARBA" id="ARBA00023136"/>
    </source>
</evidence>
<keyword evidence="9 11" id="KW-1015">Disulfide bond</keyword>
<dbReference type="FunFam" id="4.10.70.10:FF:000001">
    <property type="entry name" value="Disintegrin and metalloproteinase domain-containing protein 22"/>
    <property type="match status" value="1"/>
</dbReference>